<dbReference type="SUPFAM" id="SSF88659">
    <property type="entry name" value="Sigma3 and sigma4 domains of RNA polymerase sigma factors"/>
    <property type="match status" value="1"/>
</dbReference>
<dbReference type="InterPro" id="IPR013324">
    <property type="entry name" value="RNA_pol_sigma_r3/r4-like"/>
</dbReference>
<gene>
    <name evidence="3" type="ORF">PVW1_110034100</name>
</gene>
<dbReference type="PANTHER" id="PTHR30603:SF47">
    <property type="entry name" value="RNA POLYMERASE SIGMA FACTOR SIGD, CHLOROPLASTIC"/>
    <property type="match status" value="1"/>
</dbReference>
<feature type="region of interest" description="Disordered" evidence="2">
    <location>
        <begin position="764"/>
        <end position="784"/>
    </location>
</feature>
<dbReference type="EMBL" id="CAJZCX010000008">
    <property type="protein sequence ID" value="CAG9477896.1"/>
    <property type="molecule type" value="Genomic_DNA"/>
</dbReference>
<feature type="compositionally biased region" description="Low complexity" evidence="2">
    <location>
        <begin position="771"/>
        <end position="783"/>
    </location>
</feature>
<reference evidence="3" key="1">
    <citation type="submission" date="2021-09" db="EMBL/GenBank/DDBJ databases">
        <authorList>
            <consortium name="Pathogen Informatics"/>
        </authorList>
    </citation>
    <scope>NUCLEOTIDE SEQUENCE</scope>
    <source>
        <strain evidence="3">PvW1</strain>
    </source>
</reference>
<sequence>MQPLSLLLVAPTIAKCNTCNTFRIALLHLCVLVLSLIWLSQKVGSVEAYRVTRGGDQLGLFPNAGAKGRRRFSPRRYAKKGSGTVDSGRAGGESAMRPSEEPPPVAKSTANSYFNSLCCSSVLNKSVDGHVNFEDGLVSFFTLNPNPNIGFLVGRGKRRGGAAKETDETGEIGAADETNTNDAAPPRQRTQKIRLKLKRGYMNEVYGREKKRLNQVLLSFKDKSIFNAPKKKIKEKILLLNGQTVNIEVIKQYLFHKLRLEYYESIRDQKKILTLDLWSKEINVSVENLKKLIVYIYKMKALVQKDDEELLIRTYFYNKTNMFSLFRNGAAGGGDVVAPFDFSVPEVAAPVGDQGGAANGGAANGGAANGGAANGGAANGGAAKGGAANGGAANGGAAKGGAANRGAANGGAAKGGAANRGAANGGAPNRGDIFTDYFDHHEVVLYEDCENLINSEVQKFIECIKDMVFFENSIYMLEKLENRPPLLEEVTFAYDYDREVFIQKLEAKIKLSQKLLIYFIPLINNIIRKAESNFSSNLSEDDFLLVSLDAVKNGFRRYDVEKLGIKNLTKYVYIWAKNSTYNYYQKHKSFVSVSPHTYKDYNNVKKFEESFEEKHERKPSIKEISDGLHMTMERVQKALSSAVNVIDAEKPIVYQNSNSAHPEKNTYTDLIVNSDDIHSMNEIVYNDIVIKGLRKFICKSLRKKINKLIIFMKFGLFLRKKIYTDEEICRALQITQNKLQRLFQLSLKEIKKCVTRIKQGKQSEKRRKEAANGASGANGANASEGDPNWDFSSYINFSQYDFLGNEFSQILT</sequence>
<proteinExistence type="inferred from homology"/>
<feature type="region of interest" description="Disordered" evidence="2">
    <location>
        <begin position="157"/>
        <end position="189"/>
    </location>
</feature>
<evidence type="ECO:0000313" key="3">
    <source>
        <dbReference type="EMBL" id="CAG9477896.1"/>
    </source>
</evidence>
<evidence type="ECO:0000256" key="1">
    <source>
        <dbReference type="ARBA" id="ARBA00007788"/>
    </source>
</evidence>
<dbReference type="VEuPathDB" id="PlasmoDB:PVPAM_110032700"/>
<feature type="region of interest" description="Disordered" evidence="2">
    <location>
        <begin position="75"/>
        <end position="107"/>
    </location>
</feature>
<dbReference type="Gene3D" id="1.20.140.160">
    <property type="match status" value="1"/>
</dbReference>
<dbReference type="Proteomes" id="UP000779233">
    <property type="component" value="Unassembled WGS sequence"/>
</dbReference>
<comment type="caution">
    <text evidence="3">The sequence shown here is derived from an EMBL/GenBank/DDBJ whole genome shotgun (WGS) entry which is preliminary data.</text>
</comment>
<dbReference type="AlphaFoldDB" id="A0A8S4HG23"/>
<name>A0A8S4HG23_PLAVI</name>
<organism evidence="3 4">
    <name type="scientific">Plasmodium vivax</name>
    <name type="common">malaria parasite P. vivax</name>
    <dbReference type="NCBI Taxonomy" id="5855"/>
    <lineage>
        <taxon>Eukaryota</taxon>
        <taxon>Sar</taxon>
        <taxon>Alveolata</taxon>
        <taxon>Apicomplexa</taxon>
        <taxon>Aconoidasida</taxon>
        <taxon>Haemosporida</taxon>
        <taxon>Plasmodiidae</taxon>
        <taxon>Plasmodium</taxon>
        <taxon>Plasmodium (Plasmodium)</taxon>
    </lineage>
</organism>
<evidence type="ECO:0000313" key="4">
    <source>
        <dbReference type="Proteomes" id="UP000779233"/>
    </source>
</evidence>
<protein>
    <submittedName>
        <fullName evidence="3">(malaria parasite P. vivax) hypothetical protein</fullName>
    </submittedName>
</protein>
<dbReference type="InterPro" id="IPR050239">
    <property type="entry name" value="Sigma-70_RNA_pol_init_factors"/>
</dbReference>
<dbReference type="PANTHER" id="PTHR30603">
    <property type="entry name" value="RNA POLYMERASE SIGMA FACTOR RPO"/>
    <property type="match status" value="1"/>
</dbReference>
<comment type="similarity">
    <text evidence="1">Belongs to the sigma-70 factor family.</text>
</comment>
<evidence type="ECO:0000256" key="2">
    <source>
        <dbReference type="SAM" id="MobiDB-lite"/>
    </source>
</evidence>
<accession>A0A8S4HG23</accession>